<name>A0A151MSS8_ALLMI</name>
<dbReference type="Proteomes" id="UP000050525">
    <property type="component" value="Unassembled WGS sequence"/>
</dbReference>
<evidence type="ECO:0000313" key="2">
    <source>
        <dbReference type="Proteomes" id="UP000050525"/>
    </source>
</evidence>
<dbReference type="EMBL" id="AKHW03005127">
    <property type="protein sequence ID" value="KYO27560.1"/>
    <property type="molecule type" value="Genomic_DNA"/>
</dbReference>
<protein>
    <submittedName>
        <fullName evidence="1">Uncharacterized protein</fullName>
    </submittedName>
</protein>
<proteinExistence type="predicted"/>
<keyword evidence="2" id="KW-1185">Reference proteome</keyword>
<gene>
    <name evidence="1" type="ORF">Y1Q_0005153</name>
</gene>
<organism evidence="1 2">
    <name type="scientific">Alligator mississippiensis</name>
    <name type="common">American alligator</name>
    <dbReference type="NCBI Taxonomy" id="8496"/>
    <lineage>
        <taxon>Eukaryota</taxon>
        <taxon>Metazoa</taxon>
        <taxon>Chordata</taxon>
        <taxon>Craniata</taxon>
        <taxon>Vertebrata</taxon>
        <taxon>Euteleostomi</taxon>
        <taxon>Archelosauria</taxon>
        <taxon>Archosauria</taxon>
        <taxon>Crocodylia</taxon>
        <taxon>Alligatoridae</taxon>
        <taxon>Alligatorinae</taxon>
        <taxon>Alligator</taxon>
    </lineage>
</organism>
<reference evidence="1 2" key="1">
    <citation type="journal article" date="2012" name="Genome Biol.">
        <title>Sequencing three crocodilian genomes to illuminate the evolution of archosaurs and amniotes.</title>
        <authorList>
            <person name="St John J.A."/>
            <person name="Braun E.L."/>
            <person name="Isberg S.R."/>
            <person name="Miles L.G."/>
            <person name="Chong A.Y."/>
            <person name="Gongora J."/>
            <person name="Dalzell P."/>
            <person name="Moran C."/>
            <person name="Bed'hom B."/>
            <person name="Abzhanov A."/>
            <person name="Burgess S.C."/>
            <person name="Cooksey A.M."/>
            <person name="Castoe T.A."/>
            <person name="Crawford N.G."/>
            <person name="Densmore L.D."/>
            <person name="Drew J.C."/>
            <person name="Edwards S.V."/>
            <person name="Faircloth B.C."/>
            <person name="Fujita M.K."/>
            <person name="Greenwold M.J."/>
            <person name="Hoffmann F.G."/>
            <person name="Howard J.M."/>
            <person name="Iguchi T."/>
            <person name="Janes D.E."/>
            <person name="Khan S.Y."/>
            <person name="Kohno S."/>
            <person name="de Koning A.J."/>
            <person name="Lance S.L."/>
            <person name="McCarthy F.M."/>
            <person name="McCormack J.E."/>
            <person name="Merchant M.E."/>
            <person name="Peterson D.G."/>
            <person name="Pollock D.D."/>
            <person name="Pourmand N."/>
            <person name="Raney B.J."/>
            <person name="Roessler K.A."/>
            <person name="Sanford J.R."/>
            <person name="Sawyer R.H."/>
            <person name="Schmidt C.J."/>
            <person name="Triplett E.W."/>
            <person name="Tuberville T.D."/>
            <person name="Venegas-Anaya M."/>
            <person name="Howard J.T."/>
            <person name="Jarvis E.D."/>
            <person name="Guillette L.J.Jr."/>
            <person name="Glenn T.C."/>
            <person name="Green R.E."/>
            <person name="Ray D.A."/>
        </authorList>
    </citation>
    <scope>NUCLEOTIDE SEQUENCE [LARGE SCALE GENOMIC DNA]</scope>
    <source>
        <strain evidence="1">KSC_2009_1</strain>
    </source>
</reference>
<comment type="caution">
    <text evidence="1">The sequence shown here is derived from an EMBL/GenBank/DDBJ whole genome shotgun (WGS) entry which is preliminary data.</text>
</comment>
<evidence type="ECO:0000313" key="1">
    <source>
        <dbReference type="EMBL" id="KYO27560.1"/>
    </source>
</evidence>
<accession>A0A151MSS8</accession>
<sequence>MGRCLAPGSSNQDVNNLSECLSIQSCRAFLPIRKWDQQSQQLAEMERALVQLHGLKKLGVLRRKLWIEKEQQVAKYFQEREWAEEEERLQHQRPRLRQSHHMSTLGLRGVIRFLCRYWWILCNVMKLLLVVV</sequence>
<dbReference type="AlphaFoldDB" id="A0A151MSS8"/>